<dbReference type="RefSeq" id="WP_111590552.1">
    <property type="nucleotide sequence ID" value="NZ_QLMA01000001.1"/>
</dbReference>
<protein>
    <submittedName>
        <fullName evidence="2">Uncharacterized protein</fullName>
    </submittedName>
</protein>
<dbReference type="OrthoDB" id="5505971at2"/>
<keyword evidence="1" id="KW-0732">Signal</keyword>
<sequence>MKKIFLSLLLAMTMLEMQAQNNSYAPAHLSLIYPLSTNGRHAADYTNRFSLNILGDVSRGETGIAIAGFANVVKEQAHGVQIAGFANHIGNTNKAVTIAGFTNVIHQRADGVMLSGFGNFVKEDMMGVQVAGFMNTAANSGGTQVAGFMNKADNAELQVAGFINIAKKVKGVQVAGFINIADSSEYPIGLINLVKNGEKQISLTVDESATAIASFKSGSKHLYGILGAGYNLKSPQHLYALQAGVGWHLPLLSHLRLNVEGTQTVLTDFKKGIYSKWTMGGYLAYRFGDRIELFAGPNMNWVSIRDGVGADLIGHYIWTRDRANNKFDGMFAGMQAGVQVRL</sequence>
<proteinExistence type="predicted"/>
<dbReference type="EMBL" id="QLMA01000001">
    <property type="protein sequence ID" value="RAJ87884.1"/>
    <property type="molecule type" value="Genomic_DNA"/>
</dbReference>
<reference evidence="2 3" key="1">
    <citation type="submission" date="2018-06" db="EMBL/GenBank/DDBJ databases">
        <title>Genomic Encyclopedia of Archaeal and Bacterial Type Strains, Phase II (KMG-II): from individual species to whole genera.</title>
        <authorList>
            <person name="Goeker M."/>
        </authorList>
    </citation>
    <scope>NUCLEOTIDE SEQUENCE [LARGE SCALE GENOMIC DNA]</scope>
    <source>
        <strain evidence="2 3">DSM 29821</strain>
    </source>
</reference>
<organism evidence="2 3">
    <name type="scientific">Chitinophaga dinghuensis</name>
    <dbReference type="NCBI Taxonomy" id="1539050"/>
    <lineage>
        <taxon>Bacteria</taxon>
        <taxon>Pseudomonadati</taxon>
        <taxon>Bacteroidota</taxon>
        <taxon>Chitinophagia</taxon>
        <taxon>Chitinophagales</taxon>
        <taxon>Chitinophagaceae</taxon>
        <taxon>Chitinophaga</taxon>
    </lineage>
</organism>
<evidence type="ECO:0000256" key="1">
    <source>
        <dbReference type="SAM" id="SignalP"/>
    </source>
</evidence>
<dbReference type="AlphaFoldDB" id="A0A327WJC9"/>
<feature type="signal peptide" evidence="1">
    <location>
        <begin position="1"/>
        <end position="19"/>
    </location>
</feature>
<accession>A0A327WJC9</accession>
<evidence type="ECO:0000313" key="2">
    <source>
        <dbReference type="EMBL" id="RAJ87884.1"/>
    </source>
</evidence>
<feature type="chain" id="PRO_5016356838" evidence="1">
    <location>
        <begin position="20"/>
        <end position="342"/>
    </location>
</feature>
<name>A0A327WJC9_9BACT</name>
<dbReference type="Proteomes" id="UP000249819">
    <property type="component" value="Unassembled WGS sequence"/>
</dbReference>
<keyword evidence="3" id="KW-1185">Reference proteome</keyword>
<comment type="caution">
    <text evidence="2">The sequence shown here is derived from an EMBL/GenBank/DDBJ whole genome shotgun (WGS) entry which is preliminary data.</text>
</comment>
<evidence type="ECO:0000313" key="3">
    <source>
        <dbReference type="Proteomes" id="UP000249819"/>
    </source>
</evidence>
<gene>
    <name evidence="2" type="ORF">CLV59_101649</name>
</gene>